<evidence type="ECO:0000313" key="2">
    <source>
        <dbReference type="Proteomes" id="UP000290289"/>
    </source>
</evidence>
<evidence type="ECO:0000313" key="1">
    <source>
        <dbReference type="EMBL" id="RXH99530.1"/>
    </source>
</evidence>
<sequence length="150" mass="17526">MVTSAMKGKAWTRKEDEAICRAYRWVSEDSVNSVWTRTSKKYYEFYGGTTPPNPRNYYEISVFTNTPSGGIGGCYFNIHLKKDLILSKICTTNYIPTRGTRNPISCFKVHQAEELYMEDMKKRFTHHGCWEICKGWVLFQHPPQERLDPI</sequence>
<name>A0A498JVW5_MALDO</name>
<proteinExistence type="predicted"/>
<comment type="caution">
    <text evidence="1">The sequence shown here is derived from an EMBL/GenBank/DDBJ whole genome shotgun (WGS) entry which is preliminary data.</text>
</comment>
<dbReference type="Proteomes" id="UP000290289">
    <property type="component" value="Chromosome 5"/>
</dbReference>
<organism evidence="1 2">
    <name type="scientific">Malus domestica</name>
    <name type="common">Apple</name>
    <name type="synonym">Pyrus malus</name>
    <dbReference type="NCBI Taxonomy" id="3750"/>
    <lineage>
        <taxon>Eukaryota</taxon>
        <taxon>Viridiplantae</taxon>
        <taxon>Streptophyta</taxon>
        <taxon>Embryophyta</taxon>
        <taxon>Tracheophyta</taxon>
        <taxon>Spermatophyta</taxon>
        <taxon>Magnoliopsida</taxon>
        <taxon>eudicotyledons</taxon>
        <taxon>Gunneridae</taxon>
        <taxon>Pentapetalae</taxon>
        <taxon>rosids</taxon>
        <taxon>fabids</taxon>
        <taxon>Rosales</taxon>
        <taxon>Rosaceae</taxon>
        <taxon>Amygdaloideae</taxon>
        <taxon>Maleae</taxon>
        <taxon>Malus</taxon>
    </lineage>
</organism>
<gene>
    <name evidence="1" type="ORF">DVH24_021332</name>
</gene>
<reference evidence="1 2" key="1">
    <citation type="submission" date="2018-10" db="EMBL/GenBank/DDBJ databases">
        <title>A high-quality apple genome assembly.</title>
        <authorList>
            <person name="Hu J."/>
        </authorList>
    </citation>
    <scope>NUCLEOTIDE SEQUENCE [LARGE SCALE GENOMIC DNA]</scope>
    <source>
        <strain evidence="2">cv. HFTH1</strain>
        <tissue evidence="1">Young leaf</tissue>
    </source>
</reference>
<keyword evidence="2" id="KW-1185">Reference proteome</keyword>
<accession>A0A498JVW5</accession>
<dbReference type="EMBL" id="RDQH01000331">
    <property type="protein sequence ID" value="RXH99530.1"/>
    <property type="molecule type" value="Genomic_DNA"/>
</dbReference>
<dbReference type="AlphaFoldDB" id="A0A498JVW5"/>
<protein>
    <submittedName>
        <fullName evidence="1">Uncharacterized protein</fullName>
    </submittedName>
</protein>